<gene>
    <name evidence="1" type="ORF">COZ58_02130</name>
</gene>
<dbReference type="Proteomes" id="UP000231493">
    <property type="component" value="Unassembled WGS sequence"/>
</dbReference>
<protein>
    <submittedName>
        <fullName evidence="1">Uncharacterized protein</fullName>
    </submittedName>
</protein>
<proteinExistence type="predicted"/>
<comment type="caution">
    <text evidence="1">The sequence shown here is derived from an EMBL/GenBank/DDBJ whole genome shotgun (WGS) entry which is preliminary data.</text>
</comment>
<sequence length="190" mass="20649">MSKLRIIKLGLCLLVIVGIIAIFSGCARGPIEPGETNYQLKITVEVAGKINTDDGIYYIGLDTGQTGIGPGSDIGDWEGYYYYVKLDSMGCYLYPKEEGSAILLSYSTSDIGSKLQVTIALSYLGDPESSIDINAVTTESDGYTIYDYLDNYFSINTTVLYSTGEGISSNDLEDDEADFDIRKVAAEITN</sequence>
<organism evidence="1 2">
    <name type="scientific">Candidatus Infernicultor aquiphilus</name>
    <dbReference type="NCBI Taxonomy" id="1805029"/>
    <lineage>
        <taxon>Bacteria</taxon>
        <taxon>Pseudomonadati</taxon>
        <taxon>Atribacterota</taxon>
        <taxon>Candidatus Phoenicimicrobiia</taxon>
        <taxon>Candidatus Pheonicimicrobiales</taxon>
        <taxon>Candidatus Phoenicimicrobiaceae</taxon>
        <taxon>Candidatus Infernicultor</taxon>
    </lineage>
</organism>
<name>A0A2M7K9V4_9BACT</name>
<evidence type="ECO:0000313" key="2">
    <source>
        <dbReference type="Proteomes" id="UP000231493"/>
    </source>
</evidence>
<dbReference type="EMBL" id="PFIP01000037">
    <property type="protein sequence ID" value="PIX34909.1"/>
    <property type="molecule type" value="Genomic_DNA"/>
</dbReference>
<evidence type="ECO:0000313" key="1">
    <source>
        <dbReference type="EMBL" id="PIX34909.1"/>
    </source>
</evidence>
<dbReference type="PROSITE" id="PS51257">
    <property type="entry name" value="PROKAR_LIPOPROTEIN"/>
    <property type="match status" value="1"/>
</dbReference>
<dbReference type="AlphaFoldDB" id="A0A2M7K9V4"/>
<accession>A0A2M7K9V4</accession>
<reference evidence="2" key="1">
    <citation type="submission" date="2017-09" db="EMBL/GenBank/DDBJ databases">
        <title>Depth-based differentiation of microbial function through sediment-hosted aquifers and enrichment of novel symbionts in the deep terrestrial subsurface.</title>
        <authorList>
            <person name="Probst A.J."/>
            <person name="Ladd B."/>
            <person name="Jarett J.K."/>
            <person name="Geller-Mcgrath D.E."/>
            <person name="Sieber C.M."/>
            <person name="Emerson J.B."/>
            <person name="Anantharaman K."/>
            <person name="Thomas B.C."/>
            <person name="Malmstrom R."/>
            <person name="Stieglmeier M."/>
            <person name="Klingl A."/>
            <person name="Woyke T."/>
            <person name="Ryan C.M."/>
            <person name="Banfield J.F."/>
        </authorList>
    </citation>
    <scope>NUCLEOTIDE SEQUENCE [LARGE SCALE GENOMIC DNA]</scope>
</reference>